<feature type="domain" description="DUF6570" evidence="2">
    <location>
        <begin position="278"/>
        <end position="411"/>
    </location>
</feature>
<evidence type="ECO:0000259" key="2">
    <source>
        <dbReference type="Pfam" id="PF20209"/>
    </source>
</evidence>
<gene>
    <name evidence="3" type="ORF">NLI96_g2564</name>
</gene>
<organism evidence="3 4">
    <name type="scientific">Meripilus lineatus</name>
    <dbReference type="NCBI Taxonomy" id="2056292"/>
    <lineage>
        <taxon>Eukaryota</taxon>
        <taxon>Fungi</taxon>
        <taxon>Dikarya</taxon>
        <taxon>Basidiomycota</taxon>
        <taxon>Agaricomycotina</taxon>
        <taxon>Agaricomycetes</taxon>
        <taxon>Polyporales</taxon>
        <taxon>Meripilaceae</taxon>
        <taxon>Meripilus</taxon>
    </lineage>
</organism>
<proteinExistence type="predicted"/>
<dbReference type="Proteomes" id="UP001212997">
    <property type="component" value="Unassembled WGS sequence"/>
</dbReference>
<feature type="region of interest" description="Disordered" evidence="1">
    <location>
        <begin position="1"/>
        <end position="22"/>
    </location>
</feature>
<evidence type="ECO:0000313" key="4">
    <source>
        <dbReference type="Proteomes" id="UP001212997"/>
    </source>
</evidence>
<evidence type="ECO:0000313" key="3">
    <source>
        <dbReference type="EMBL" id="KAJ3488850.1"/>
    </source>
</evidence>
<name>A0AAD5V8L2_9APHY</name>
<accession>A0AAD5V8L2</accession>
<dbReference type="Pfam" id="PF20209">
    <property type="entry name" value="DUF6570"/>
    <property type="match status" value="1"/>
</dbReference>
<dbReference type="EMBL" id="JANAWD010000058">
    <property type="protein sequence ID" value="KAJ3488850.1"/>
    <property type="molecule type" value="Genomic_DNA"/>
</dbReference>
<keyword evidence="4" id="KW-1185">Reference proteome</keyword>
<feature type="compositionally biased region" description="Polar residues" evidence="1">
    <location>
        <begin position="1"/>
        <end position="20"/>
    </location>
</feature>
<evidence type="ECO:0000256" key="1">
    <source>
        <dbReference type="SAM" id="MobiDB-lite"/>
    </source>
</evidence>
<reference evidence="3" key="1">
    <citation type="submission" date="2022-07" db="EMBL/GenBank/DDBJ databases">
        <title>Genome Sequence of Physisporinus lineatus.</title>
        <authorList>
            <person name="Buettner E."/>
        </authorList>
    </citation>
    <scope>NUCLEOTIDE SEQUENCE</scope>
    <source>
        <strain evidence="3">VT162</strain>
    </source>
</reference>
<dbReference type="InterPro" id="IPR046700">
    <property type="entry name" value="DUF6570"/>
</dbReference>
<comment type="caution">
    <text evidence="3">The sequence shown here is derived from an EMBL/GenBank/DDBJ whole genome shotgun (WGS) entry which is preliminary data.</text>
</comment>
<dbReference type="AlphaFoldDB" id="A0AAD5V8L2"/>
<protein>
    <recommendedName>
        <fullName evidence="2">DUF6570 domain-containing protein</fullName>
    </recommendedName>
</protein>
<sequence length="453" mass="50184">MQTSSPQLSVSTPTSCSHNGNVEHIASKPTVAVGRRSANFTVAEIRNVSEMATNVQPIWGDLNGLLPVDKLVFDRFGDCQNPDNDELAFMLPLSFLVGALPSVHLKKLCSLHKVRKRSSTVESMTAALQTHTCSLSCANLPSVFLRPKISRINHLLLAPNPAPRIKPTEAADILPAVPFPPVPPSTARLLNMAREWSDAMSLDKLDERACGCCARLSVVSECRFIEKDNNMFRLLVSTDDLPSGIPQGQPLLCSRGVIFLDGVQKVRLCKDCFGSLRRKRVPQRALVNGTWIGDVPPALSRLNFAERMLIPKHRHNTCVVRVAVSKHKKMTANAIVFPQPVAEFAALLPPSKKELDQCLIVLFTGPKTPTPADYQRMPFIVRPHYVLAALEWLIANHKDYKDVVISHENLREYQQDADKPPVEVQVRLITEDGNVELQNLPSNGISKRGFLLD</sequence>